<feature type="region of interest" description="Disordered" evidence="1">
    <location>
        <begin position="248"/>
        <end position="278"/>
    </location>
</feature>
<dbReference type="EMBL" id="QWLA01000172">
    <property type="protein sequence ID" value="RIH81245.1"/>
    <property type="molecule type" value="Genomic_DNA"/>
</dbReference>
<comment type="caution">
    <text evidence="2">The sequence shown here is derived from an EMBL/GenBank/DDBJ whole genome shotgun (WGS) entry which is preliminary data.</text>
</comment>
<dbReference type="Proteomes" id="UP000265341">
    <property type="component" value="Unassembled WGS sequence"/>
</dbReference>
<organism evidence="2 3">
    <name type="scientific">Calidithermus roseus</name>
    <dbReference type="NCBI Taxonomy" id="1644118"/>
    <lineage>
        <taxon>Bacteria</taxon>
        <taxon>Thermotogati</taxon>
        <taxon>Deinococcota</taxon>
        <taxon>Deinococci</taxon>
        <taxon>Thermales</taxon>
        <taxon>Thermaceae</taxon>
        <taxon>Calidithermus</taxon>
    </lineage>
</organism>
<accession>A0A399EA92</accession>
<gene>
    <name evidence="2" type="ORF">Mrose_03600</name>
</gene>
<dbReference type="RefSeq" id="WP_275052671.1">
    <property type="nucleotide sequence ID" value="NZ_QWLA01000172.1"/>
</dbReference>
<evidence type="ECO:0000313" key="2">
    <source>
        <dbReference type="EMBL" id="RIH81245.1"/>
    </source>
</evidence>
<protein>
    <submittedName>
        <fullName evidence="2">Uncharacterized protein</fullName>
    </submittedName>
</protein>
<dbReference type="AlphaFoldDB" id="A0A399EA92"/>
<feature type="compositionally biased region" description="Basic and acidic residues" evidence="1">
    <location>
        <begin position="248"/>
        <end position="269"/>
    </location>
</feature>
<reference evidence="2 3" key="1">
    <citation type="submission" date="2018-08" db="EMBL/GenBank/DDBJ databases">
        <title>Meiothermus roseus NBRC 110900 genome sequencing project.</title>
        <authorList>
            <person name="Da Costa M.S."/>
            <person name="Albuquerque L."/>
            <person name="Raposo P."/>
            <person name="Froufe H.J.C."/>
            <person name="Barroso C.S."/>
            <person name="Egas C."/>
        </authorList>
    </citation>
    <scope>NUCLEOTIDE SEQUENCE [LARGE SCALE GENOMIC DNA]</scope>
    <source>
        <strain evidence="2 3">NBRC 110900</strain>
    </source>
</reference>
<evidence type="ECO:0000256" key="1">
    <source>
        <dbReference type="SAM" id="MobiDB-lite"/>
    </source>
</evidence>
<keyword evidence="3" id="KW-1185">Reference proteome</keyword>
<proteinExistence type="predicted"/>
<name>A0A399EA92_9DEIN</name>
<sequence>MGHQRSPRPSCRAGKAAQSRPSLHLEVARIIYVQTQAAFPKYSHPNSPKTYTLPQLAACVVLCFYFKMSYRDFVELLRMSQELREALELEAVPHYSTLSRMYQRFRASHLDEMNRQLLQSLGVAEEAVALDSTGFRPTQASAYFQTRRGRPFRSWVKGSYAVGTRSQLILGVLSGRGPSGDSSHLSTLKRRVSPYGKRGDWVILADGGFDGRGVGSRDLIPPVRRRGARTIPFGTEQALYTSLKATERKARASGEARRSVRATLEERNGDIGAQTQVR</sequence>
<evidence type="ECO:0000313" key="3">
    <source>
        <dbReference type="Proteomes" id="UP000265341"/>
    </source>
</evidence>